<evidence type="ECO:0000313" key="1">
    <source>
        <dbReference type="EMBL" id="EET77333.1"/>
    </source>
</evidence>
<proteinExistence type="predicted"/>
<protein>
    <submittedName>
        <fullName evidence="1">Uncharacterized protein</fullName>
    </submittedName>
</protein>
<dbReference type="AlphaFoldDB" id="C6R9H6"/>
<comment type="caution">
    <text evidence="1">The sequence shown here is derived from an EMBL/GenBank/DDBJ whole genome shotgun (WGS) entry which is preliminary data.</text>
</comment>
<accession>C6R9H6</accession>
<sequence length="42" mass="5146">MMRIRYTLVEIRISFDQLHILIQKSNPRMSKEEKVIKGYNYC</sequence>
<reference evidence="1 2" key="1">
    <citation type="submission" date="2009-06" db="EMBL/GenBank/DDBJ databases">
        <authorList>
            <person name="Dodson R."/>
            <person name="Sebastian Y."/>
            <person name="Madupu R."/>
            <person name="Durkin A.S."/>
            <person name="Torralba M."/>
            <person name="Methe B."/>
            <person name="Sutton G.G."/>
            <person name="Strausberg R.L."/>
            <person name="Nelson K.E."/>
        </authorList>
    </citation>
    <scope>NUCLEOTIDE SEQUENCE [LARGE SCALE GENOMIC DNA]</scope>
    <source>
        <strain evidence="1 2">SK141</strain>
    </source>
</reference>
<organism evidence="1 2">
    <name type="scientific">Corynebacterium tuberculostearicum SK141</name>
    <dbReference type="NCBI Taxonomy" id="553206"/>
    <lineage>
        <taxon>Bacteria</taxon>
        <taxon>Bacillati</taxon>
        <taxon>Actinomycetota</taxon>
        <taxon>Actinomycetes</taxon>
        <taxon>Mycobacteriales</taxon>
        <taxon>Corynebacteriaceae</taxon>
        <taxon>Corynebacterium</taxon>
    </lineage>
</organism>
<dbReference type="Proteomes" id="UP000004384">
    <property type="component" value="Unassembled WGS sequence"/>
</dbReference>
<evidence type="ECO:0000313" key="2">
    <source>
        <dbReference type="Proteomes" id="UP000004384"/>
    </source>
</evidence>
<name>C6R9H6_9CORY</name>
<dbReference type="EMBL" id="ACVP01000020">
    <property type="protein sequence ID" value="EET77333.1"/>
    <property type="molecule type" value="Genomic_DNA"/>
</dbReference>
<gene>
    <name evidence="1" type="ORF">CORTU0001_0536</name>
</gene>